<dbReference type="EMBL" id="MN882610">
    <property type="protein sequence ID" value="QHS01744.1"/>
    <property type="molecule type" value="Genomic_DNA"/>
</dbReference>
<sequence>MFVKPSIVEGRRQKCLETGRSLEIHLDNGQRIDGIVDFISEFQGAATIFIDGGRDTRLLLKVYSNRTLIELVEYAKGSIRVYKVSKVTVMSQGVQEQISFAGDKITHYHSEKSKVMIPVVVGDVFGKAGHFFKVLAITKDGGNMFLESDHGKALMVNLNDKSLIDAFSGFEWGNPTR</sequence>
<accession>A0A6B9Y1J0</accession>
<name>A0A6B9Y1J0_9CAUD</name>
<dbReference type="Proteomes" id="UP000465071">
    <property type="component" value="Segment"/>
</dbReference>
<reference evidence="2" key="1">
    <citation type="submission" date="2019-12" db="EMBL/GenBank/DDBJ databases">
        <authorList>
            <person name="Wang K."/>
            <person name="Tamayo M.G."/>
            <person name="Penner T.V."/>
            <person name="Cook B.W.M."/>
            <person name="Court D.A."/>
            <person name="Theriault S.S."/>
        </authorList>
    </citation>
    <scope>NUCLEOTIDE SEQUENCE [LARGE SCALE GENOMIC DNA]</scope>
</reference>
<evidence type="ECO:0000313" key="1">
    <source>
        <dbReference type="EMBL" id="QHS01744.1"/>
    </source>
</evidence>
<gene>
    <name evidence="1" type="ORF">CPT_CIP9_208</name>
</gene>
<proteinExistence type="predicted"/>
<protein>
    <submittedName>
        <fullName evidence="1">Uncharacterized protein</fullName>
    </submittedName>
</protein>
<organism evidence="1 2">
    <name type="scientific">Enterobacter phage vB_EclM_CIP9</name>
    <dbReference type="NCBI Taxonomy" id="2696340"/>
    <lineage>
        <taxon>Viruses</taxon>
        <taxon>Duplodnaviria</taxon>
        <taxon>Heunggongvirae</taxon>
        <taxon>Uroviricota</taxon>
        <taxon>Caudoviricetes</taxon>
        <taxon>Pantevenvirales</taxon>
        <taxon>Straboviridae</taxon>
        <taxon>Tevenvirinae</taxon>
        <taxon>Kanagawavirus</taxon>
        <taxon>Kanagawavirus cipnine</taxon>
    </lineage>
</organism>
<keyword evidence="2" id="KW-1185">Reference proteome</keyword>
<evidence type="ECO:0000313" key="2">
    <source>
        <dbReference type="Proteomes" id="UP000465071"/>
    </source>
</evidence>